<dbReference type="EMBL" id="BAAAZA010000015">
    <property type="protein sequence ID" value="GAA3878413.1"/>
    <property type="molecule type" value="Genomic_DNA"/>
</dbReference>
<evidence type="ECO:0000256" key="1">
    <source>
        <dbReference type="SAM" id="Coils"/>
    </source>
</evidence>
<keyword evidence="4" id="KW-1185">Reference proteome</keyword>
<feature type="region of interest" description="Disordered" evidence="2">
    <location>
        <begin position="45"/>
        <end position="69"/>
    </location>
</feature>
<organism evidence="3 4">
    <name type="scientific">Streptomyces lannensis</name>
    <dbReference type="NCBI Taxonomy" id="766498"/>
    <lineage>
        <taxon>Bacteria</taxon>
        <taxon>Bacillati</taxon>
        <taxon>Actinomycetota</taxon>
        <taxon>Actinomycetes</taxon>
        <taxon>Kitasatosporales</taxon>
        <taxon>Streptomycetaceae</taxon>
        <taxon>Streptomyces</taxon>
    </lineage>
</organism>
<evidence type="ECO:0000313" key="3">
    <source>
        <dbReference type="EMBL" id="GAA3878413.1"/>
    </source>
</evidence>
<dbReference type="Proteomes" id="UP001501563">
    <property type="component" value="Unassembled WGS sequence"/>
</dbReference>
<protein>
    <submittedName>
        <fullName evidence="3">Uncharacterized protein</fullName>
    </submittedName>
</protein>
<evidence type="ECO:0000256" key="2">
    <source>
        <dbReference type="SAM" id="MobiDB-lite"/>
    </source>
</evidence>
<name>A0ABP7KIC6_9ACTN</name>
<feature type="region of interest" description="Disordered" evidence="2">
    <location>
        <begin position="145"/>
        <end position="165"/>
    </location>
</feature>
<evidence type="ECO:0000313" key="4">
    <source>
        <dbReference type="Proteomes" id="UP001501563"/>
    </source>
</evidence>
<feature type="coiled-coil region" evidence="1">
    <location>
        <begin position="93"/>
        <end position="141"/>
    </location>
</feature>
<gene>
    <name evidence="3" type="ORF">GCM10022207_51150</name>
</gene>
<dbReference type="RefSeq" id="WP_345551289.1">
    <property type="nucleotide sequence ID" value="NZ_BAAAZA010000015.1"/>
</dbReference>
<keyword evidence="1" id="KW-0175">Coiled coil</keyword>
<sequence length="165" mass="18460">MARISDETRRDNESAIRQVMDRLLAGEIPARSKCDIKTLAAQAGAARTGFYPKKNRDGSPRQGPYQHPAEEFERRLAELREQGVVPDPRAAQIERLKEQVAGLKERLAARDAQIDGLTDFRQRVLSQLAAQRMEIERLREVLATPSNVRALPNSPRADAPYGSDS</sequence>
<proteinExistence type="predicted"/>
<accession>A0ABP7KIC6</accession>
<comment type="caution">
    <text evidence="3">The sequence shown here is derived from an EMBL/GenBank/DDBJ whole genome shotgun (WGS) entry which is preliminary data.</text>
</comment>
<reference evidence="4" key="1">
    <citation type="journal article" date="2019" name="Int. J. Syst. Evol. Microbiol.">
        <title>The Global Catalogue of Microorganisms (GCM) 10K type strain sequencing project: providing services to taxonomists for standard genome sequencing and annotation.</title>
        <authorList>
            <consortium name="The Broad Institute Genomics Platform"/>
            <consortium name="The Broad Institute Genome Sequencing Center for Infectious Disease"/>
            <person name="Wu L."/>
            <person name="Ma J."/>
        </authorList>
    </citation>
    <scope>NUCLEOTIDE SEQUENCE [LARGE SCALE GENOMIC DNA]</scope>
    <source>
        <strain evidence="4">JCM 16578</strain>
    </source>
</reference>